<dbReference type="Proteomes" id="UP000003374">
    <property type="component" value="Unassembled WGS sequence"/>
</dbReference>
<feature type="domain" description="DUF7901" evidence="1">
    <location>
        <begin position="56"/>
        <end position="211"/>
    </location>
</feature>
<evidence type="ECO:0000313" key="2">
    <source>
        <dbReference type="EMBL" id="EAR21904.1"/>
    </source>
</evidence>
<name>A4BQQ4_9GAMM</name>
<dbReference type="InterPro" id="IPR057223">
    <property type="entry name" value="DUF7901"/>
</dbReference>
<organism evidence="2 3">
    <name type="scientific">Nitrococcus mobilis Nb-231</name>
    <dbReference type="NCBI Taxonomy" id="314278"/>
    <lineage>
        <taxon>Bacteria</taxon>
        <taxon>Pseudomonadati</taxon>
        <taxon>Pseudomonadota</taxon>
        <taxon>Gammaproteobacteria</taxon>
        <taxon>Chromatiales</taxon>
        <taxon>Ectothiorhodospiraceae</taxon>
        <taxon>Nitrococcus</taxon>
    </lineage>
</organism>
<keyword evidence="3" id="KW-1185">Reference proteome</keyword>
<dbReference type="STRING" id="314278.NB231_05936"/>
<protein>
    <recommendedName>
        <fullName evidence="1">DUF7901 domain-containing protein</fullName>
    </recommendedName>
</protein>
<evidence type="ECO:0000259" key="1">
    <source>
        <dbReference type="Pfam" id="PF25470"/>
    </source>
</evidence>
<dbReference type="Pfam" id="PF25470">
    <property type="entry name" value="DUF7901"/>
    <property type="match status" value="1"/>
</dbReference>
<dbReference type="RefSeq" id="WP_005000517.1">
    <property type="nucleotide sequence ID" value="NZ_CH672427.1"/>
</dbReference>
<evidence type="ECO:0000313" key="3">
    <source>
        <dbReference type="Proteomes" id="UP000003374"/>
    </source>
</evidence>
<accession>A4BQQ4</accession>
<reference evidence="2 3" key="1">
    <citation type="submission" date="2006-02" db="EMBL/GenBank/DDBJ databases">
        <authorList>
            <person name="Waterbury J."/>
            <person name="Ferriera S."/>
            <person name="Johnson J."/>
            <person name="Kravitz S."/>
            <person name="Halpern A."/>
            <person name="Remington K."/>
            <person name="Beeson K."/>
            <person name="Tran B."/>
            <person name="Rogers Y.-H."/>
            <person name="Friedman R."/>
            <person name="Venter J.C."/>
        </authorList>
    </citation>
    <scope>NUCLEOTIDE SEQUENCE [LARGE SCALE GENOMIC DNA]</scope>
    <source>
        <strain evidence="2 3">Nb-231</strain>
    </source>
</reference>
<dbReference type="eggNOG" id="ENOG502ZP8I">
    <property type="taxonomic scope" value="Bacteria"/>
</dbReference>
<comment type="caution">
    <text evidence="2">The sequence shown here is derived from an EMBL/GenBank/DDBJ whole genome shotgun (WGS) entry which is preliminary data.</text>
</comment>
<proteinExistence type="predicted"/>
<sequence length="264" mass="28474">MQQNKEQYIEEARMMGQGRFCDWSAWADGRGLLSLAFGGILLLALTGPAAWAAQVFEQPPADGNDAFSSFKDDQSADDFLLSSDAAVTQVRWWGSYLINPGDPGDPGVDDLFHVRFFNDAGGIPDANPSTEFMQPTLNVSRTATALQDIAGGTVFQFDATLPSPVVLTGGTPFHLSIVNFFDATDAEWFWLLSDQQTGDNAFRFDGDPWTSGPPGDLAFALFTAGRPPTAVPEPSLFGMFVLGLLLLVGAQRSRRHGGVSDRAC</sequence>
<dbReference type="HOGENOM" id="CLU_1053064_0_0_6"/>
<dbReference type="OrthoDB" id="8546380at2"/>
<dbReference type="EMBL" id="AAOF01000005">
    <property type="protein sequence ID" value="EAR21904.1"/>
    <property type="molecule type" value="Genomic_DNA"/>
</dbReference>
<dbReference type="AlphaFoldDB" id="A4BQQ4"/>
<gene>
    <name evidence="2" type="ORF">NB231_05936</name>
</gene>